<evidence type="ECO:0008006" key="5">
    <source>
        <dbReference type="Google" id="ProtNLM"/>
    </source>
</evidence>
<organism evidence="3 4">
    <name type="scientific">Asticcacaulis machinosus</name>
    <dbReference type="NCBI Taxonomy" id="2984211"/>
    <lineage>
        <taxon>Bacteria</taxon>
        <taxon>Pseudomonadati</taxon>
        <taxon>Pseudomonadota</taxon>
        <taxon>Alphaproteobacteria</taxon>
        <taxon>Caulobacterales</taxon>
        <taxon>Caulobacteraceae</taxon>
        <taxon>Asticcacaulis</taxon>
    </lineage>
</organism>
<feature type="transmembrane region" description="Helical" evidence="2">
    <location>
        <begin position="216"/>
        <end position="239"/>
    </location>
</feature>
<feature type="transmembrane region" description="Helical" evidence="2">
    <location>
        <begin position="190"/>
        <end position="209"/>
    </location>
</feature>
<feature type="transmembrane region" description="Helical" evidence="2">
    <location>
        <begin position="157"/>
        <end position="184"/>
    </location>
</feature>
<feature type="compositionally biased region" description="Gly residues" evidence="1">
    <location>
        <begin position="308"/>
        <end position="331"/>
    </location>
</feature>
<feature type="compositionally biased region" description="Low complexity" evidence="1">
    <location>
        <begin position="294"/>
        <end position="307"/>
    </location>
</feature>
<name>A0ABT5HFH2_9CAUL</name>
<dbReference type="RefSeq" id="WP_272743084.1">
    <property type="nucleotide sequence ID" value="NZ_JAQQKV010000001.1"/>
</dbReference>
<evidence type="ECO:0000313" key="3">
    <source>
        <dbReference type="EMBL" id="MDC7674768.1"/>
    </source>
</evidence>
<protein>
    <recommendedName>
        <fullName evidence="5">TIGR04222 domain-containing protein</fullName>
    </recommendedName>
</protein>
<keyword evidence="2" id="KW-0472">Membrane</keyword>
<keyword evidence="2" id="KW-0812">Transmembrane</keyword>
<evidence type="ECO:0000313" key="4">
    <source>
        <dbReference type="Proteomes" id="UP001218579"/>
    </source>
</evidence>
<accession>A0ABT5HFH2</accession>
<feature type="transmembrane region" description="Helical" evidence="2">
    <location>
        <begin position="259"/>
        <end position="277"/>
    </location>
</feature>
<proteinExistence type="predicted"/>
<comment type="caution">
    <text evidence="3">The sequence shown here is derived from an EMBL/GenBank/DDBJ whole genome shotgun (WGS) entry which is preliminary data.</text>
</comment>
<dbReference type="Proteomes" id="UP001218579">
    <property type="component" value="Unassembled WGS sequence"/>
</dbReference>
<dbReference type="EMBL" id="JAQQKV010000001">
    <property type="protein sequence ID" value="MDC7674768.1"/>
    <property type="molecule type" value="Genomic_DNA"/>
</dbReference>
<sequence length="331" mass="36737">MLSNVNLWHRIDAYLLDDPESDFSFSRRLARDNGWSHDFALRAIIEYKRFVYLACVYPEKLLTPSDEVDQVWHLHLTYTRDYWDVFCPDVLGRKLHHGPTKGGPAEDGKFHQAYNETKALYRHEFGQAPPVKFWPPASERFDKAAGFRRINTARVFILPKIVLSSSAIAAVSIALTGCGIAVSELKDKDIAVWCVFAAVSLILIFRHLFIVPRKNFLSLAWFLAMTSALTGVGAFMVGYRFHHLMMRWPDYPLNLSDSLAIVSFVVLLLILRLDWLYEKPKPKQKRTDEGSGCGSDTNSSNSSDAGNDSGGGSFGGSGSSGSGCGSGCGGD</sequence>
<evidence type="ECO:0000256" key="1">
    <source>
        <dbReference type="SAM" id="MobiDB-lite"/>
    </source>
</evidence>
<evidence type="ECO:0000256" key="2">
    <source>
        <dbReference type="SAM" id="Phobius"/>
    </source>
</evidence>
<keyword evidence="2" id="KW-1133">Transmembrane helix</keyword>
<reference evidence="3 4" key="1">
    <citation type="submission" date="2023-01" db="EMBL/GenBank/DDBJ databases">
        <title>Novel species of the genus Asticcacaulis isolated from rivers.</title>
        <authorList>
            <person name="Lu H."/>
        </authorList>
    </citation>
    <scope>NUCLEOTIDE SEQUENCE [LARGE SCALE GENOMIC DNA]</scope>
    <source>
        <strain evidence="3 4">LKC15W</strain>
    </source>
</reference>
<feature type="region of interest" description="Disordered" evidence="1">
    <location>
        <begin position="282"/>
        <end position="331"/>
    </location>
</feature>
<keyword evidence="4" id="KW-1185">Reference proteome</keyword>
<gene>
    <name evidence="3" type="ORF">PQU98_01355</name>
</gene>